<dbReference type="CDD" id="cd06225">
    <property type="entry name" value="HAMP"/>
    <property type="match status" value="1"/>
</dbReference>
<dbReference type="InterPro" id="IPR036890">
    <property type="entry name" value="HATPase_C_sf"/>
</dbReference>
<dbReference type="Pfam" id="PF00672">
    <property type="entry name" value="HAMP"/>
    <property type="match status" value="1"/>
</dbReference>
<comment type="catalytic activity">
    <reaction evidence="1">
        <text>ATP + protein L-histidine = ADP + protein N-phospho-L-histidine.</text>
        <dbReference type="EC" id="2.7.13.3"/>
    </reaction>
</comment>
<dbReference type="SMART" id="SM00304">
    <property type="entry name" value="HAMP"/>
    <property type="match status" value="1"/>
</dbReference>
<dbReference type="GO" id="GO:0000155">
    <property type="term" value="F:phosphorelay sensor kinase activity"/>
    <property type="evidence" value="ECO:0007669"/>
    <property type="project" value="InterPro"/>
</dbReference>
<dbReference type="PANTHER" id="PTHR45453">
    <property type="entry name" value="PHOSPHATE REGULON SENSOR PROTEIN PHOR"/>
    <property type="match status" value="1"/>
</dbReference>
<dbReference type="RefSeq" id="WP_143035272.1">
    <property type="nucleotide sequence ID" value="NZ_BSYN01000008.1"/>
</dbReference>
<evidence type="ECO:0000256" key="9">
    <source>
        <dbReference type="ARBA" id="ARBA00022989"/>
    </source>
</evidence>
<dbReference type="GO" id="GO:0016036">
    <property type="term" value="P:cellular response to phosphate starvation"/>
    <property type="evidence" value="ECO:0007669"/>
    <property type="project" value="TreeGrafter"/>
</dbReference>
<feature type="transmembrane region" description="Helical" evidence="11">
    <location>
        <begin position="6"/>
        <end position="24"/>
    </location>
</feature>
<dbReference type="SUPFAM" id="SSF158472">
    <property type="entry name" value="HAMP domain-like"/>
    <property type="match status" value="1"/>
</dbReference>
<keyword evidence="8 14" id="KW-0418">Kinase</keyword>
<dbReference type="SUPFAM" id="SSF103190">
    <property type="entry name" value="Sensory domain-like"/>
    <property type="match status" value="1"/>
</dbReference>
<keyword evidence="5" id="KW-0597">Phosphoprotein</keyword>
<dbReference type="AlphaFoldDB" id="A0A1H3ARQ1"/>
<keyword evidence="15" id="KW-1185">Reference proteome</keyword>
<name>A0A1H3ARQ1_9FIRM</name>
<evidence type="ECO:0000256" key="5">
    <source>
        <dbReference type="ARBA" id="ARBA00022553"/>
    </source>
</evidence>
<evidence type="ECO:0000256" key="1">
    <source>
        <dbReference type="ARBA" id="ARBA00000085"/>
    </source>
</evidence>
<evidence type="ECO:0000256" key="4">
    <source>
        <dbReference type="ARBA" id="ARBA00022475"/>
    </source>
</evidence>
<dbReference type="InterPro" id="IPR036097">
    <property type="entry name" value="HisK_dim/P_sf"/>
</dbReference>
<proteinExistence type="predicted"/>
<evidence type="ECO:0000256" key="8">
    <source>
        <dbReference type="ARBA" id="ARBA00022777"/>
    </source>
</evidence>
<feature type="transmembrane region" description="Helical" evidence="11">
    <location>
        <begin position="160"/>
        <end position="178"/>
    </location>
</feature>
<dbReference type="CDD" id="cd00082">
    <property type="entry name" value="HisKA"/>
    <property type="match status" value="1"/>
</dbReference>
<dbReference type="InterPro" id="IPR003660">
    <property type="entry name" value="HAMP_dom"/>
</dbReference>
<evidence type="ECO:0000259" key="13">
    <source>
        <dbReference type="PROSITE" id="PS50885"/>
    </source>
</evidence>
<dbReference type="SMART" id="SM00387">
    <property type="entry name" value="HATPase_c"/>
    <property type="match status" value="1"/>
</dbReference>
<dbReference type="InterPro" id="IPR003594">
    <property type="entry name" value="HATPase_dom"/>
</dbReference>
<keyword evidence="4" id="KW-1003">Cell membrane</keyword>
<keyword evidence="10" id="KW-0902">Two-component regulatory system</keyword>
<evidence type="ECO:0000259" key="12">
    <source>
        <dbReference type="PROSITE" id="PS50109"/>
    </source>
</evidence>
<dbReference type="Proteomes" id="UP000198828">
    <property type="component" value="Unassembled WGS sequence"/>
</dbReference>
<dbReference type="GO" id="GO:0005886">
    <property type="term" value="C:plasma membrane"/>
    <property type="evidence" value="ECO:0007669"/>
    <property type="project" value="UniProtKB-SubCell"/>
</dbReference>
<gene>
    <name evidence="14" type="ORF">SAMN05660923_02109</name>
</gene>
<feature type="domain" description="Histidine kinase" evidence="12">
    <location>
        <begin position="240"/>
        <end position="459"/>
    </location>
</feature>
<dbReference type="InterPro" id="IPR004358">
    <property type="entry name" value="Sig_transdc_His_kin-like_C"/>
</dbReference>
<evidence type="ECO:0000313" key="14">
    <source>
        <dbReference type="EMBL" id="SDX32081.1"/>
    </source>
</evidence>
<evidence type="ECO:0000256" key="10">
    <source>
        <dbReference type="ARBA" id="ARBA00023012"/>
    </source>
</evidence>
<dbReference type="PROSITE" id="PS50885">
    <property type="entry name" value="HAMP"/>
    <property type="match status" value="1"/>
</dbReference>
<dbReference type="SUPFAM" id="SSF47384">
    <property type="entry name" value="Homodimeric domain of signal transducing histidine kinase"/>
    <property type="match status" value="1"/>
</dbReference>
<keyword evidence="9 11" id="KW-1133">Transmembrane helix</keyword>
<keyword evidence="6" id="KW-0808">Transferase</keyword>
<evidence type="ECO:0000256" key="2">
    <source>
        <dbReference type="ARBA" id="ARBA00004651"/>
    </source>
</evidence>
<dbReference type="PROSITE" id="PS50109">
    <property type="entry name" value="HIS_KIN"/>
    <property type="match status" value="1"/>
</dbReference>
<dbReference type="PRINTS" id="PR00344">
    <property type="entry name" value="BCTRLSENSOR"/>
</dbReference>
<comment type="subcellular location">
    <subcellularLocation>
        <location evidence="2">Cell membrane</location>
        <topology evidence="2">Multi-pass membrane protein</topology>
    </subcellularLocation>
</comment>
<evidence type="ECO:0000256" key="3">
    <source>
        <dbReference type="ARBA" id="ARBA00012438"/>
    </source>
</evidence>
<protein>
    <recommendedName>
        <fullName evidence="3">histidine kinase</fullName>
        <ecNumber evidence="3">2.7.13.3</ecNumber>
    </recommendedName>
</protein>
<dbReference type="InterPro" id="IPR005467">
    <property type="entry name" value="His_kinase_dom"/>
</dbReference>
<dbReference type="InterPro" id="IPR050351">
    <property type="entry name" value="BphY/WalK/GraS-like"/>
</dbReference>
<dbReference type="SUPFAM" id="SSF55874">
    <property type="entry name" value="ATPase domain of HSP90 chaperone/DNA topoisomerase II/histidine kinase"/>
    <property type="match status" value="1"/>
</dbReference>
<feature type="domain" description="HAMP" evidence="13">
    <location>
        <begin position="180"/>
        <end position="232"/>
    </location>
</feature>
<evidence type="ECO:0000313" key="15">
    <source>
        <dbReference type="Proteomes" id="UP000198828"/>
    </source>
</evidence>
<keyword evidence="7 11" id="KW-0812">Transmembrane</keyword>
<organism evidence="14 15">
    <name type="scientific">Tepidimicrobium xylanilyticum</name>
    <dbReference type="NCBI Taxonomy" id="1123352"/>
    <lineage>
        <taxon>Bacteria</taxon>
        <taxon>Bacillati</taxon>
        <taxon>Bacillota</taxon>
        <taxon>Tissierellia</taxon>
        <taxon>Tissierellales</taxon>
        <taxon>Tepidimicrobiaceae</taxon>
        <taxon>Tepidimicrobium</taxon>
    </lineage>
</organism>
<evidence type="ECO:0000256" key="7">
    <source>
        <dbReference type="ARBA" id="ARBA00022692"/>
    </source>
</evidence>
<dbReference type="InterPro" id="IPR003661">
    <property type="entry name" value="HisK_dim/P_dom"/>
</dbReference>
<dbReference type="Pfam" id="PF02518">
    <property type="entry name" value="HATPase_c"/>
    <property type="match status" value="1"/>
</dbReference>
<dbReference type="InterPro" id="IPR029151">
    <property type="entry name" value="Sensor-like_sf"/>
</dbReference>
<evidence type="ECO:0000256" key="6">
    <source>
        <dbReference type="ARBA" id="ARBA00022679"/>
    </source>
</evidence>
<sequence length="459" mass="51757">MLVIYSLIIILAFTSFSILVLNNYKNTQIKNIEISLFQTANIVADTYKRYMENIVSARIMVKSYGKQASSRILVLNSDREVLIDNLNTYLGKTINNEEVRSSLQGQSKSGLYSLNGREILQISVPIISKNIDEDRIVGAVLISASLDSIHKDIEGLKRNMIKISASALALSLILTIIATNNMTKPLKELSYGVEKIFSGDLGYTVKNEYKGEMGRLIEVFNRMSNRLSNIEKSRKNFINTISHELKTPLTSIKVLIESLSIGENSLEIYKEYLDDVYKEAERMEGLVNNLMKSIKLEDMVLNVKEENLGQILSSTIKPILPYAEKNKVKVIFHSIEETIVKCDKDRLKEALLNLLDNAIKYRDEAKEDSFVSITGIKLQDKILITIEDNGIGIDRKSLPNIFQSGFRILEDNSQNGYNIEGYGIGLALVKNIIDKHNWEIVVKSTPKLGSLFTIVIPLH</sequence>
<dbReference type="PANTHER" id="PTHR45453:SF1">
    <property type="entry name" value="PHOSPHATE REGULON SENSOR PROTEIN PHOR"/>
    <property type="match status" value="1"/>
</dbReference>
<dbReference type="EC" id="2.7.13.3" evidence="3"/>
<reference evidence="14 15" key="1">
    <citation type="submission" date="2016-10" db="EMBL/GenBank/DDBJ databases">
        <authorList>
            <person name="de Groot N.N."/>
        </authorList>
    </citation>
    <scope>NUCLEOTIDE SEQUENCE [LARGE SCALE GENOMIC DNA]</scope>
    <source>
        <strain evidence="14 15">DSM 23310</strain>
    </source>
</reference>
<dbReference type="GO" id="GO:0004721">
    <property type="term" value="F:phosphoprotein phosphatase activity"/>
    <property type="evidence" value="ECO:0007669"/>
    <property type="project" value="TreeGrafter"/>
</dbReference>
<accession>A0A1H3ARQ1</accession>
<dbReference type="Gene3D" id="3.30.565.10">
    <property type="entry name" value="Histidine kinase-like ATPase, C-terminal domain"/>
    <property type="match status" value="1"/>
</dbReference>
<dbReference type="FunFam" id="1.10.287.130:FF:000001">
    <property type="entry name" value="Two-component sensor histidine kinase"/>
    <property type="match status" value="1"/>
</dbReference>
<evidence type="ECO:0000256" key="11">
    <source>
        <dbReference type="SAM" id="Phobius"/>
    </source>
</evidence>
<dbReference type="Pfam" id="PF00512">
    <property type="entry name" value="HisKA"/>
    <property type="match status" value="1"/>
</dbReference>
<dbReference type="Gene3D" id="6.10.340.10">
    <property type="match status" value="1"/>
</dbReference>
<dbReference type="Gene3D" id="1.10.287.130">
    <property type="match status" value="1"/>
</dbReference>
<dbReference type="EMBL" id="FNNG01000009">
    <property type="protein sequence ID" value="SDX32081.1"/>
    <property type="molecule type" value="Genomic_DNA"/>
</dbReference>
<keyword evidence="11" id="KW-0472">Membrane</keyword>
<dbReference type="SMART" id="SM00388">
    <property type="entry name" value="HisKA"/>
    <property type="match status" value="1"/>
</dbReference>